<dbReference type="PANTHER" id="PTHR31170">
    <property type="entry name" value="BNAC04G53230D PROTEIN"/>
    <property type="match status" value="1"/>
</dbReference>
<dbReference type="AlphaFoldDB" id="A0AAV9D1U9"/>
<sequence length="204" mass="23163">MMEARQDDWVSSTRKGKEELEGSGMESWWYSLELVGHDLLKVENQIPFFVVEILFDLLLPPKDKNVPLIDLAIHLLNKMHQGQYYVRIRNPNVCHLLHLFHVMLVPNPSTRKPAPTPLAGWLSRFKKSATTMLRPFSRGAKNILPCFHEDSKHPQQQPWLSEMGLMLSATELKAAGSYSSRSGTAASLMSLLTMGSWRSSIVHL</sequence>
<dbReference type="Pfam" id="PF03140">
    <property type="entry name" value="DUF247"/>
    <property type="match status" value="1"/>
</dbReference>
<organism evidence="1 2">
    <name type="scientific">Acorus calamus</name>
    <name type="common">Sweet flag</name>
    <dbReference type="NCBI Taxonomy" id="4465"/>
    <lineage>
        <taxon>Eukaryota</taxon>
        <taxon>Viridiplantae</taxon>
        <taxon>Streptophyta</taxon>
        <taxon>Embryophyta</taxon>
        <taxon>Tracheophyta</taxon>
        <taxon>Spermatophyta</taxon>
        <taxon>Magnoliopsida</taxon>
        <taxon>Liliopsida</taxon>
        <taxon>Acoraceae</taxon>
        <taxon>Acorus</taxon>
    </lineage>
</organism>
<reference evidence="1" key="1">
    <citation type="journal article" date="2023" name="Nat. Commun.">
        <title>Diploid and tetraploid genomes of Acorus and the evolution of monocots.</title>
        <authorList>
            <person name="Ma L."/>
            <person name="Liu K.W."/>
            <person name="Li Z."/>
            <person name="Hsiao Y.Y."/>
            <person name="Qi Y."/>
            <person name="Fu T."/>
            <person name="Tang G.D."/>
            <person name="Zhang D."/>
            <person name="Sun W.H."/>
            <person name="Liu D.K."/>
            <person name="Li Y."/>
            <person name="Chen G.Z."/>
            <person name="Liu X.D."/>
            <person name="Liao X.Y."/>
            <person name="Jiang Y.T."/>
            <person name="Yu X."/>
            <person name="Hao Y."/>
            <person name="Huang J."/>
            <person name="Zhao X.W."/>
            <person name="Ke S."/>
            <person name="Chen Y.Y."/>
            <person name="Wu W.L."/>
            <person name="Hsu J.L."/>
            <person name="Lin Y.F."/>
            <person name="Huang M.D."/>
            <person name="Li C.Y."/>
            <person name="Huang L."/>
            <person name="Wang Z.W."/>
            <person name="Zhao X."/>
            <person name="Zhong W.Y."/>
            <person name="Peng D.H."/>
            <person name="Ahmad S."/>
            <person name="Lan S."/>
            <person name="Zhang J.S."/>
            <person name="Tsai W.C."/>
            <person name="Van de Peer Y."/>
            <person name="Liu Z.J."/>
        </authorList>
    </citation>
    <scope>NUCLEOTIDE SEQUENCE</scope>
    <source>
        <strain evidence="1">CP</strain>
    </source>
</reference>
<gene>
    <name evidence="1" type="ORF">QJS10_CPA16g00371</name>
</gene>
<comment type="caution">
    <text evidence="1">The sequence shown here is derived from an EMBL/GenBank/DDBJ whole genome shotgun (WGS) entry which is preliminary data.</text>
</comment>
<proteinExistence type="predicted"/>
<dbReference type="PANTHER" id="PTHR31170:SF25">
    <property type="entry name" value="BNAA09G04570D PROTEIN"/>
    <property type="match status" value="1"/>
</dbReference>
<dbReference type="InterPro" id="IPR004158">
    <property type="entry name" value="DUF247_pln"/>
</dbReference>
<evidence type="ECO:0000313" key="2">
    <source>
        <dbReference type="Proteomes" id="UP001180020"/>
    </source>
</evidence>
<accession>A0AAV9D1U9</accession>
<dbReference type="Proteomes" id="UP001180020">
    <property type="component" value="Unassembled WGS sequence"/>
</dbReference>
<keyword evidence="2" id="KW-1185">Reference proteome</keyword>
<name>A0AAV9D1U9_ACOCL</name>
<dbReference type="EMBL" id="JAUJYO010000016">
    <property type="protein sequence ID" value="KAK1295551.1"/>
    <property type="molecule type" value="Genomic_DNA"/>
</dbReference>
<protein>
    <submittedName>
        <fullName evidence="1">Uncharacterized protein</fullName>
    </submittedName>
</protein>
<evidence type="ECO:0000313" key="1">
    <source>
        <dbReference type="EMBL" id="KAK1295551.1"/>
    </source>
</evidence>
<reference evidence="1" key="2">
    <citation type="submission" date="2023-06" db="EMBL/GenBank/DDBJ databases">
        <authorList>
            <person name="Ma L."/>
            <person name="Liu K.-W."/>
            <person name="Li Z."/>
            <person name="Hsiao Y.-Y."/>
            <person name="Qi Y."/>
            <person name="Fu T."/>
            <person name="Tang G."/>
            <person name="Zhang D."/>
            <person name="Sun W.-H."/>
            <person name="Liu D.-K."/>
            <person name="Li Y."/>
            <person name="Chen G.-Z."/>
            <person name="Liu X.-D."/>
            <person name="Liao X.-Y."/>
            <person name="Jiang Y.-T."/>
            <person name="Yu X."/>
            <person name="Hao Y."/>
            <person name="Huang J."/>
            <person name="Zhao X.-W."/>
            <person name="Ke S."/>
            <person name="Chen Y.-Y."/>
            <person name="Wu W.-L."/>
            <person name="Hsu J.-L."/>
            <person name="Lin Y.-F."/>
            <person name="Huang M.-D."/>
            <person name="Li C.-Y."/>
            <person name="Huang L."/>
            <person name="Wang Z.-W."/>
            <person name="Zhao X."/>
            <person name="Zhong W.-Y."/>
            <person name="Peng D.-H."/>
            <person name="Ahmad S."/>
            <person name="Lan S."/>
            <person name="Zhang J.-S."/>
            <person name="Tsai W.-C."/>
            <person name="Van De Peer Y."/>
            <person name="Liu Z.-J."/>
        </authorList>
    </citation>
    <scope>NUCLEOTIDE SEQUENCE</scope>
    <source>
        <strain evidence="1">CP</strain>
        <tissue evidence="1">Leaves</tissue>
    </source>
</reference>